<name>A0ACB9M3X1_BAUVA</name>
<proteinExistence type="predicted"/>
<protein>
    <submittedName>
        <fullName evidence="1">Uncharacterized protein</fullName>
    </submittedName>
</protein>
<keyword evidence="2" id="KW-1185">Reference proteome</keyword>
<sequence length="288" mass="31315">MIQFLTGLNDAYNTVRSNILMMSPLPNVHQAHSLVIQEETQRQMTSESTENFSIAAATQTRQSNYSSKPKNKNCTNSKMALGIPTTQQLYVIEIINLNTHGSHPSYAANAIEFSQNTHGVSSQDNNSLNTTHGFTTDQLQQLAHTLSQMTPNHTTGNDNAYVNAAGLFSSSNAINLIFTKPWILDSGATNRITTDCNLFTHTDISSIPIVKLPIGSSTFMTSTGTIPFNYNITLTKVLCIPSFHLNLISVSKIITALNCCAILFPTFCVLQDLATGKMIGSGKQHGGL</sequence>
<dbReference type="Proteomes" id="UP000828941">
    <property type="component" value="Chromosome 10"/>
</dbReference>
<evidence type="ECO:0000313" key="1">
    <source>
        <dbReference type="EMBL" id="KAI4318109.1"/>
    </source>
</evidence>
<reference evidence="1 2" key="1">
    <citation type="journal article" date="2022" name="DNA Res.">
        <title>Chromosomal-level genome assembly of the orchid tree Bauhinia variegata (Leguminosae; Cercidoideae) supports the allotetraploid origin hypothesis of Bauhinia.</title>
        <authorList>
            <person name="Zhong Y."/>
            <person name="Chen Y."/>
            <person name="Zheng D."/>
            <person name="Pang J."/>
            <person name="Liu Y."/>
            <person name="Luo S."/>
            <person name="Meng S."/>
            <person name="Qian L."/>
            <person name="Wei D."/>
            <person name="Dai S."/>
            <person name="Zhou R."/>
        </authorList>
    </citation>
    <scope>NUCLEOTIDE SEQUENCE [LARGE SCALE GENOMIC DNA]</scope>
    <source>
        <strain evidence="1">BV-YZ2020</strain>
    </source>
</reference>
<evidence type="ECO:0000313" key="2">
    <source>
        <dbReference type="Proteomes" id="UP000828941"/>
    </source>
</evidence>
<gene>
    <name evidence="1" type="ORF">L6164_025917</name>
</gene>
<comment type="caution">
    <text evidence="1">The sequence shown here is derived from an EMBL/GenBank/DDBJ whole genome shotgun (WGS) entry which is preliminary data.</text>
</comment>
<dbReference type="EMBL" id="CM039435">
    <property type="protein sequence ID" value="KAI4318109.1"/>
    <property type="molecule type" value="Genomic_DNA"/>
</dbReference>
<accession>A0ACB9M3X1</accession>
<organism evidence="1 2">
    <name type="scientific">Bauhinia variegata</name>
    <name type="common">Purple orchid tree</name>
    <name type="synonym">Phanera variegata</name>
    <dbReference type="NCBI Taxonomy" id="167791"/>
    <lineage>
        <taxon>Eukaryota</taxon>
        <taxon>Viridiplantae</taxon>
        <taxon>Streptophyta</taxon>
        <taxon>Embryophyta</taxon>
        <taxon>Tracheophyta</taxon>
        <taxon>Spermatophyta</taxon>
        <taxon>Magnoliopsida</taxon>
        <taxon>eudicotyledons</taxon>
        <taxon>Gunneridae</taxon>
        <taxon>Pentapetalae</taxon>
        <taxon>rosids</taxon>
        <taxon>fabids</taxon>
        <taxon>Fabales</taxon>
        <taxon>Fabaceae</taxon>
        <taxon>Cercidoideae</taxon>
        <taxon>Cercideae</taxon>
        <taxon>Bauhiniinae</taxon>
        <taxon>Bauhinia</taxon>
    </lineage>
</organism>